<dbReference type="AlphaFoldDB" id="A0A6M5YLK5"/>
<accession>A0A6M5YLK5</accession>
<dbReference type="InterPro" id="IPR051698">
    <property type="entry name" value="Transposase_11-like"/>
</dbReference>
<dbReference type="GO" id="GO:0006313">
    <property type="term" value="P:DNA transposition"/>
    <property type="evidence" value="ECO:0007669"/>
    <property type="project" value="InterPro"/>
</dbReference>
<sequence length="353" mass="39676">MFLDVVLIALCATLAGADDCVSMAAFAQTHEAWLKERLGLKLPKGVPSHDTLNRILATIDPREFGSCFVMWVESLCDTLKGKIRQIPIDGKTMRGTRKGRRSCKATHIVSAWSCEHGLTLAQVKTDEKSNEITAIPEVLRVLDLSGALVSIDAMGCQKDIAQQIVTQKGDYLLAVKDNQPRLFEDLQRLADRALETNYADLDTDLQNDTGHGRQEMRFCYVIEDLTSVRDRLLWPQLRSVVVVVSSRVVGGKASDEVRLYISSRKASAREFQKSVRAHWSIENACHWVLDVAFREDAHRLRVGHAPENMALIRKMALAMLKKADAKMGIKNKRLYAAWNPGFLEQIFRDFPAK</sequence>
<evidence type="ECO:0000259" key="3">
    <source>
        <dbReference type="Pfam" id="PF13808"/>
    </source>
</evidence>
<dbReference type="InterPro" id="IPR047647">
    <property type="entry name" value="ISAs1_transpos"/>
</dbReference>
<evidence type="ECO:0000313" key="4">
    <source>
        <dbReference type="EMBL" id="QJW93872.1"/>
    </source>
</evidence>
<organism evidence="4 5">
    <name type="scientific">Frigoriglobus tundricola</name>
    <dbReference type="NCBI Taxonomy" id="2774151"/>
    <lineage>
        <taxon>Bacteria</taxon>
        <taxon>Pseudomonadati</taxon>
        <taxon>Planctomycetota</taxon>
        <taxon>Planctomycetia</taxon>
        <taxon>Gemmatales</taxon>
        <taxon>Gemmataceae</taxon>
        <taxon>Frigoriglobus</taxon>
    </lineage>
</organism>
<feature type="chain" id="PRO_5026845418" evidence="1">
    <location>
        <begin position="18"/>
        <end position="353"/>
    </location>
</feature>
<protein>
    <submittedName>
        <fullName evidence="4">Mobile element protein</fullName>
    </submittedName>
</protein>
<dbReference type="PANTHER" id="PTHR30298:SF0">
    <property type="entry name" value="PROTEIN YBFL-RELATED"/>
    <property type="match status" value="1"/>
</dbReference>
<dbReference type="PANTHER" id="PTHR30298">
    <property type="entry name" value="H REPEAT-ASSOCIATED PREDICTED TRANSPOSASE"/>
    <property type="match status" value="1"/>
</dbReference>
<gene>
    <name evidence="4" type="ORF">FTUN_1386</name>
</gene>
<dbReference type="GO" id="GO:0003677">
    <property type="term" value="F:DNA binding"/>
    <property type="evidence" value="ECO:0007669"/>
    <property type="project" value="InterPro"/>
</dbReference>
<keyword evidence="1" id="KW-0732">Signal</keyword>
<keyword evidence="5" id="KW-1185">Reference proteome</keyword>
<evidence type="ECO:0000259" key="2">
    <source>
        <dbReference type="Pfam" id="PF01609"/>
    </source>
</evidence>
<feature type="signal peptide" evidence="1">
    <location>
        <begin position="1"/>
        <end position="17"/>
    </location>
</feature>
<feature type="domain" description="H repeat-associated protein N-terminal" evidence="3">
    <location>
        <begin position="3"/>
        <end position="72"/>
    </location>
</feature>
<dbReference type="NCBIfam" id="NF033564">
    <property type="entry name" value="transpos_ISAs1"/>
    <property type="match status" value="1"/>
</dbReference>
<dbReference type="KEGG" id="ftj:FTUN_1386"/>
<dbReference type="InterPro" id="IPR032806">
    <property type="entry name" value="YbfD_N"/>
</dbReference>
<dbReference type="InterPro" id="IPR002559">
    <property type="entry name" value="Transposase_11"/>
</dbReference>
<dbReference type="Proteomes" id="UP000503447">
    <property type="component" value="Chromosome"/>
</dbReference>
<dbReference type="Pfam" id="PF01609">
    <property type="entry name" value="DDE_Tnp_1"/>
    <property type="match status" value="1"/>
</dbReference>
<name>A0A6M5YLK5_9BACT</name>
<feature type="domain" description="Transposase IS4-like" evidence="2">
    <location>
        <begin position="82"/>
        <end position="318"/>
    </location>
</feature>
<evidence type="ECO:0000256" key="1">
    <source>
        <dbReference type="SAM" id="SignalP"/>
    </source>
</evidence>
<proteinExistence type="predicted"/>
<dbReference type="EMBL" id="CP053452">
    <property type="protein sequence ID" value="QJW93872.1"/>
    <property type="molecule type" value="Genomic_DNA"/>
</dbReference>
<dbReference type="Pfam" id="PF13808">
    <property type="entry name" value="DDE_Tnp_1_assoc"/>
    <property type="match status" value="1"/>
</dbReference>
<evidence type="ECO:0000313" key="5">
    <source>
        <dbReference type="Proteomes" id="UP000503447"/>
    </source>
</evidence>
<dbReference type="GO" id="GO:0004803">
    <property type="term" value="F:transposase activity"/>
    <property type="evidence" value="ECO:0007669"/>
    <property type="project" value="InterPro"/>
</dbReference>
<reference evidence="5" key="1">
    <citation type="submission" date="2020-05" db="EMBL/GenBank/DDBJ databases">
        <title>Frigoriglobus tundricola gen. nov., sp. nov., a psychrotolerant cellulolytic planctomycete of the family Gemmataceae with two divergent copies of 16S rRNA gene.</title>
        <authorList>
            <person name="Kulichevskaya I.S."/>
            <person name="Ivanova A.A."/>
            <person name="Naumoff D.G."/>
            <person name="Beletsky A.V."/>
            <person name="Rijpstra W.I.C."/>
            <person name="Sinninghe Damste J.S."/>
            <person name="Mardanov A.V."/>
            <person name="Ravin N.V."/>
            <person name="Dedysh S.N."/>
        </authorList>
    </citation>
    <scope>NUCLEOTIDE SEQUENCE [LARGE SCALE GENOMIC DNA]</scope>
    <source>
        <strain evidence="5">PL17</strain>
    </source>
</reference>